<dbReference type="Gene3D" id="1.10.287.950">
    <property type="entry name" value="Methyl-accepting chemotaxis protein"/>
    <property type="match status" value="1"/>
</dbReference>
<reference evidence="7 9" key="1">
    <citation type="submission" date="2016-04" db="EMBL/GenBank/DDBJ databases">
        <title>Complete genome sequencing and analysis of CBMB27, Methylobacterium phyllosphaerae isolated from leaf tissues of rice (Oryza sativa L.).</title>
        <authorList>
            <person name="Lee Y."/>
            <person name="Hwangbo K."/>
            <person name="Chung H."/>
            <person name="Yoo J."/>
            <person name="Kim K.Y."/>
            <person name="Sa T.M."/>
            <person name="Um Y."/>
            <person name="Madhaiyan M."/>
        </authorList>
    </citation>
    <scope>NUCLEOTIDE SEQUENCE [LARGE SCALE GENOMIC DNA]</scope>
    <source>
        <strain evidence="7 9">CBMB27</strain>
    </source>
</reference>
<dbReference type="PANTHER" id="PTHR32089">
    <property type="entry name" value="METHYL-ACCEPTING CHEMOTAXIS PROTEIN MCPB"/>
    <property type="match status" value="1"/>
</dbReference>
<organism evidence="8 10">
    <name type="scientific">Methylobacterium phyllosphaerae</name>
    <dbReference type="NCBI Taxonomy" id="418223"/>
    <lineage>
        <taxon>Bacteria</taxon>
        <taxon>Pseudomonadati</taxon>
        <taxon>Pseudomonadota</taxon>
        <taxon>Alphaproteobacteria</taxon>
        <taxon>Hyphomicrobiales</taxon>
        <taxon>Methylobacteriaceae</taxon>
        <taxon>Methylobacterium</taxon>
    </lineage>
</organism>
<evidence type="ECO:0000256" key="4">
    <source>
        <dbReference type="SAM" id="Phobius"/>
    </source>
</evidence>
<comment type="similarity">
    <text evidence="2">Belongs to the methyl-accepting chemotaxis (MCP) protein family.</text>
</comment>
<dbReference type="Proteomes" id="UP000199140">
    <property type="component" value="Unassembled WGS sequence"/>
</dbReference>
<keyword evidence="4" id="KW-1133">Transmembrane helix</keyword>
<dbReference type="GO" id="GO:0004888">
    <property type="term" value="F:transmembrane signaling receptor activity"/>
    <property type="evidence" value="ECO:0007669"/>
    <property type="project" value="InterPro"/>
</dbReference>
<dbReference type="AlphaFoldDB" id="A0AAE8HUQ0"/>
<keyword evidence="9" id="KW-1185">Reference proteome</keyword>
<reference evidence="8 10" key="2">
    <citation type="submission" date="2016-10" db="EMBL/GenBank/DDBJ databases">
        <authorList>
            <person name="Varghese N."/>
            <person name="Submissions S."/>
        </authorList>
    </citation>
    <scope>NUCLEOTIDE SEQUENCE [LARGE SCALE GENOMIC DNA]</scope>
    <source>
        <strain evidence="8 10">CBMB27</strain>
    </source>
</reference>
<dbReference type="SUPFAM" id="SSF58104">
    <property type="entry name" value="Methyl-accepting chemotaxis protein (MCP) signaling domain"/>
    <property type="match status" value="1"/>
</dbReference>
<evidence type="ECO:0000256" key="2">
    <source>
        <dbReference type="ARBA" id="ARBA00029447"/>
    </source>
</evidence>
<evidence type="ECO:0000313" key="7">
    <source>
        <dbReference type="EMBL" id="APT32912.1"/>
    </source>
</evidence>
<evidence type="ECO:0000313" key="10">
    <source>
        <dbReference type="Proteomes" id="UP000199140"/>
    </source>
</evidence>
<protein>
    <submittedName>
        <fullName evidence="7">Methyl-accepting chemotaxis AlkN</fullName>
    </submittedName>
    <submittedName>
        <fullName evidence="8">Methyl-accepting chemotaxis protein</fullName>
    </submittedName>
</protein>
<keyword evidence="4" id="KW-0812">Transmembrane</keyword>
<gene>
    <name evidence="7" type="ORF">MCBMB27_03621</name>
    <name evidence="8" type="ORF">SAMN05192567_11943</name>
</gene>
<dbReference type="Proteomes" id="UP000185487">
    <property type="component" value="Chromosome"/>
</dbReference>
<sequence length="563" mass="58004">MSLLSNAKILTKLSAVIVLIGGVIGGCIWFAQARIGQIDKAYSSFIDRDAKAVATARRLNRSVFEMNYWVYRILAETDEAQMKVANTGFDDAIPTLTKALADLRRLAPDFGARIDEQAARIHQFVQQVSEVRQLCLAGRNAEALALVHRTIDPTFVALVQGSSKLGNDIDGAMEKGSAELTEQTNATRISLVSFSALGLLVGLAAAALVTIVGITRPLGRLVVVLRRMAQGEIEAEIREAGRGDEIGAVGRAVEGIKALVARKAAEEAEVKRLADAAAAQARRRTMIELADGFERAVGGVVGMVSSSATELQATARQMTATAQETASQSTTVAAAAEEAAANVQTVAAAAEELGSSVQEIGRQVTGSARLAQSAVGEADQTAALVQALSQTAARIGDMVGMISGIAGQTNLLALNATIEAARAGAAGRGFAVVAAEVKALAEQTAKATEEIARQIGAVQEVTGQAVTAIGGITGRIREIDGVATSIAAAVEQQGAATQEIVRNVAQASTGTTAVTGTIAGVAQASEETGAAASQVLASASELSRQSEHLGAEVARFLATVRAA</sequence>
<dbReference type="Pfam" id="PF00672">
    <property type="entry name" value="HAMP"/>
    <property type="match status" value="1"/>
</dbReference>
<feature type="domain" description="HAMP" evidence="6">
    <location>
        <begin position="212"/>
        <end position="265"/>
    </location>
</feature>
<dbReference type="Gene3D" id="6.10.340.10">
    <property type="match status" value="1"/>
</dbReference>
<dbReference type="GO" id="GO:0006935">
    <property type="term" value="P:chemotaxis"/>
    <property type="evidence" value="ECO:0007669"/>
    <property type="project" value="InterPro"/>
</dbReference>
<dbReference type="PANTHER" id="PTHR32089:SF112">
    <property type="entry name" value="LYSOZYME-LIKE PROTEIN-RELATED"/>
    <property type="match status" value="1"/>
</dbReference>
<dbReference type="Pfam" id="PF00015">
    <property type="entry name" value="MCPsignal"/>
    <property type="match status" value="1"/>
</dbReference>
<dbReference type="CDD" id="cd06225">
    <property type="entry name" value="HAMP"/>
    <property type="match status" value="1"/>
</dbReference>
<dbReference type="SUPFAM" id="SSF158472">
    <property type="entry name" value="HAMP domain-like"/>
    <property type="match status" value="1"/>
</dbReference>
<dbReference type="SMART" id="SM00283">
    <property type="entry name" value="MA"/>
    <property type="match status" value="1"/>
</dbReference>
<evidence type="ECO:0000313" key="8">
    <source>
        <dbReference type="EMBL" id="SFH29161.1"/>
    </source>
</evidence>
<dbReference type="InterPro" id="IPR003660">
    <property type="entry name" value="HAMP_dom"/>
</dbReference>
<evidence type="ECO:0000313" key="9">
    <source>
        <dbReference type="Proteomes" id="UP000185487"/>
    </source>
</evidence>
<dbReference type="PROSITE" id="PS50111">
    <property type="entry name" value="CHEMOTAXIS_TRANSDUC_2"/>
    <property type="match status" value="1"/>
</dbReference>
<evidence type="ECO:0000259" key="5">
    <source>
        <dbReference type="PROSITE" id="PS50111"/>
    </source>
</evidence>
<dbReference type="InterPro" id="IPR004090">
    <property type="entry name" value="Chemotax_Me-accpt_rcpt"/>
</dbReference>
<dbReference type="PROSITE" id="PS50885">
    <property type="entry name" value="HAMP"/>
    <property type="match status" value="1"/>
</dbReference>
<feature type="transmembrane region" description="Helical" evidence="4">
    <location>
        <begin position="191"/>
        <end position="214"/>
    </location>
</feature>
<accession>A0AAE8HUQ0</accession>
<keyword evidence="4" id="KW-0472">Membrane</keyword>
<dbReference type="PRINTS" id="PR00260">
    <property type="entry name" value="CHEMTRNSDUCR"/>
</dbReference>
<dbReference type="EMBL" id="FOPK01000019">
    <property type="protein sequence ID" value="SFH29161.1"/>
    <property type="molecule type" value="Genomic_DNA"/>
</dbReference>
<dbReference type="RefSeq" id="WP_075380949.1">
    <property type="nucleotide sequence ID" value="NZ_CP015367.1"/>
</dbReference>
<evidence type="ECO:0000256" key="1">
    <source>
        <dbReference type="ARBA" id="ARBA00023224"/>
    </source>
</evidence>
<proteinExistence type="inferred from homology"/>
<feature type="domain" description="Methyl-accepting transducer" evidence="5">
    <location>
        <begin position="307"/>
        <end position="543"/>
    </location>
</feature>
<dbReference type="InterPro" id="IPR004089">
    <property type="entry name" value="MCPsignal_dom"/>
</dbReference>
<keyword evidence="1 3" id="KW-0807">Transducer</keyword>
<name>A0AAE8HUQ0_9HYPH</name>
<dbReference type="KEGG" id="mphy:MCBMB27_03621"/>
<feature type="transmembrane region" description="Helical" evidence="4">
    <location>
        <begin position="12"/>
        <end position="31"/>
    </location>
</feature>
<evidence type="ECO:0000259" key="6">
    <source>
        <dbReference type="PROSITE" id="PS50885"/>
    </source>
</evidence>
<dbReference type="EMBL" id="CP015367">
    <property type="protein sequence ID" value="APT32912.1"/>
    <property type="molecule type" value="Genomic_DNA"/>
</dbReference>
<dbReference type="GO" id="GO:0007165">
    <property type="term" value="P:signal transduction"/>
    <property type="evidence" value="ECO:0007669"/>
    <property type="project" value="UniProtKB-KW"/>
</dbReference>
<dbReference type="GO" id="GO:0016020">
    <property type="term" value="C:membrane"/>
    <property type="evidence" value="ECO:0007669"/>
    <property type="project" value="InterPro"/>
</dbReference>
<evidence type="ECO:0000256" key="3">
    <source>
        <dbReference type="PROSITE-ProRule" id="PRU00284"/>
    </source>
</evidence>